<gene>
    <name evidence="2" type="ORF">C6P64_13045</name>
</gene>
<dbReference type="Gene3D" id="3.40.50.300">
    <property type="entry name" value="P-loop containing nucleotide triphosphate hydrolases"/>
    <property type="match status" value="1"/>
</dbReference>
<evidence type="ECO:0008006" key="4">
    <source>
        <dbReference type="Google" id="ProtNLM"/>
    </source>
</evidence>
<dbReference type="Proteomes" id="UP000238589">
    <property type="component" value="Unassembled WGS sequence"/>
</dbReference>
<evidence type="ECO:0000256" key="1">
    <source>
        <dbReference type="SAM" id="MobiDB-lite"/>
    </source>
</evidence>
<protein>
    <recommendedName>
        <fullName evidence="4">UvrD-like helicase C-terminal domain-containing protein</fullName>
    </recommendedName>
</protein>
<sequence>MRQPAHPSYRLLAIRRVDRATCGVASSTPRTGHRLLDRTLVYTAFTRVQRQVVPVGAEAAAKEAVERPPRAQAPQVEINPRLARRPRRTLPAHNMHLVARYYGHYPS</sequence>
<accession>A0A2S9K2M2</accession>
<dbReference type="InterPro" id="IPR027417">
    <property type="entry name" value="P-loop_NTPase"/>
</dbReference>
<feature type="region of interest" description="Disordered" evidence="1">
    <location>
        <begin position="63"/>
        <end position="90"/>
    </location>
</feature>
<reference evidence="2 3" key="1">
    <citation type="submission" date="2018-03" db="EMBL/GenBank/DDBJ databases">
        <title>Comparative genomics illustrates the genes involved in a hyperalkaliphilic mechanisms of Serpentinomonas isolated from highly-alkaline calcium-rich serpentinized springs.</title>
        <authorList>
            <person name="Suzuki S."/>
            <person name="Ishii S."/>
            <person name="Walworth N."/>
            <person name="Bird L."/>
            <person name="Kuenen J.G."/>
            <person name="Nealson K.H."/>
        </authorList>
    </citation>
    <scope>NUCLEOTIDE SEQUENCE [LARGE SCALE GENOMIC DNA]</scope>
    <source>
        <strain evidence="2 3">P1</strain>
    </source>
</reference>
<dbReference type="AlphaFoldDB" id="A0A2S9K2M2"/>
<evidence type="ECO:0000313" key="3">
    <source>
        <dbReference type="Proteomes" id="UP000238589"/>
    </source>
</evidence>
<comment type="caution">
    <text evidence="2">The sequence shown here is derived from an EMBL/GenBank/DDBJ whole genome shotgun (WGS) entry which is preliminary data.</text>
</comment>
<keyword evidence="3" id="KW-1185">Reference proteome</keyword>
<name>A0A2S9K2M2_9BURK</name>
<evidence type="ECO:0000313" key="2">
    <source>
        <dbReference type="EMBL" id="PRD64703.1"/>
    </source>
</evidence>
<proteinExistence type="predicted"/>
<organism evidence="2 3">
    <name type="scientific">Malikia granosa</name>
    <dbReference type="NCBI Taxonomy" id="263067"/>
    <lineage>
        <taxon>Bacteria</taxon>
        <taxon>Pseudomonadati</taxon>
        <taxon>Pseudomonadota</taxon>
        <taxon>Betaproteobacteria</taxon>
        <taxon>Burkholderiales</taxon>
        <taxon>Comamonadaceae</taxon>
        <taxon>Malikia</taxon>
    </lineage>
</organism>
<dbReference type="EMBL" id="PVLQ01000051">
    <property type="protein sequence ID" value="PRD64703.1"/>
    <property type="molecule type" value="Genomic_DNA"/>
</dbReference>